<dbReference type="EMBL" id="CP114040">
    <property type="protein sequence ID" value="WAS91677.1"/>
    <property type="molecule type" value="Genomic_DNA"/>
</dbReference>
<dbReference type="RefSeq" id="WP_269034039.1">
    <property type="nucleotide sequence ID" value="NZ_CP114040.1"/>
</dbReference>
<dbReference type="Proteomes" id="UP001164459">
    <property type="component" value="Chromosome"/>
</dbReference>
<accession>A0ABY7GXH5</accession>
<evidence type="ECO:0000313" key="1">
    <source>
        <dbReference type="EMBL" id="WAS91677.1"/>
    </source>
</evidence>
<reference evidence="1" key="1">
    <citation type="submission" date="2022-11" db="EMBL/GenBank/DDBJ databases">
        <title>Minimal conservation of predation-associated metabolite biosynthetic gene clusters underscores biosynthetic potential of Myxococcota including descriptions for ten novel species: Archangium lansinium sp. nov., Myxococcus landrumus sp. nov., Nannocystis bai.</title>
        <authorList>
            <person name="Ahearne A."/>
            <person name="Stevens C."/>
            <person name="Dowd S."/>
        </authorList>
    </citation>
    <scope>NUCLEOTIDE SEQUENCE</scope>
    <source>
        <strain evidence="1">Fl3</strain>
    </source>
</reference>
<keyword evidence="2" id="KW-1185">Reference proteome</keyword>
<gene>
    <name evidence="1" type="ORF">O0S08_36310</name>
</gene>
<name>A0ABY7GXH5_9BACT</name>
<evidence type="ECO:0000313" key="2">
    <source>
        <dbReference type="Proteomes" id="UP001164459"/>
    </source>
</evidence>
<proteinExistence type="predicted"/>
<sequence>MQPSLLKRLESLFRDLMDAAELRRFISNLFGRQITSQLPGECSHELLAHGTVTVLELNDLIDNELFVELVSERPSMRPHIQAVAQEFGFAAVPCIGPDGAIVHSVRTPDYVVRDTYENLRRQSAVLRTLTHGEVHLSRLLGHALRQNDEEFAALPGRVVAWIDAHRHEITLTELKVPLEAAYLAASAFAANPQGALLGSLAAVILGGDRMIHAIQQLVGFASLSEQELYKLALKMVESGR</sequence>
<protein>
    <submittedName>
        <fullName evidence="1">Uncharacterized protein</fullName>
    </submittedName>
</protein>
<organism evidence="1 2">
    <name type="scientific">Nannocystis punicea</name>
    <dbReference type="NCBI Taxonomy" id="2995304"/>
    <lineage>
        <taxon>Bacteria</taxon>
        <taxon>Pseudomonadati</taxon>
        <taxon>Myxococcota</taxon>
        <taxon>Polyangia</taxon>
        <taxon>Nannocystales</taxon>
        <taxon>Nannocystaceae</taxon>
        <taxon>Nannocystis</taxon>
    </lineage>
</organism>